<dbReference type="AlphaFoldDB" id="A0AAW0CPK0"/>
<evidence type="ECO:0000313" key="4">
    <source>
        <dbReference type="Proteomes" id="UP001362999"/>
    </source>
</evidence>
<feature type="compositionally biased region" description="Acidic residues" evidence="1">
    <location>
        <begin position="97"/>
        <end position="114"/>
    </location>
</feature>
<keyword evidence="4" id="KW-1185">Reference proteome</keyword>
<accession>A0AAW0CPK0</accession>
<feature type="region of interest" description="Disordered" evidence="1">
    <location>
        <begin position="34"/>
        <end position="55"/>
    </location>
</feature>
<keyword evidence="2" id="KW-0812">Transmembrane</keyword>
<keyword evidence="2" id="KW-1133">Transmembrane helix</keyword>
<name>A0AAW0CPK0_9AGAR</name>
<gene>
    <name evidence="3" type="ORF">R3P38DRAFT_2768420</name>
</gene>
<dbReference type="EMBL" id="JAWWNJ010000014">
    <property type="protein sequence ID" value="KAK7041004.1"/>
    <property type="molecule type" value="Genomic_DNA"/>
</dbReference>
<feature type="transmembrane region" description="Helical" evidence="2">
    <location>
        <begin position="245"/>
        <end position="263"/>
    </location>
</feature>
<feature type="region of interest" description="Disordered" evidence="1">
    <location>
        <begin position="418"/>
        <end position="477"/>
    </location>
</feature>
<proteinExistence type="predicted"/>
<evidence type="ECO:0000313" key="3">
    <source>
        <dbReference type="EMBL" id="KAK7041004.1"/>
    </source>
</evidence>
<keyword evidence="2" id="KW-0472">Membrane</keyword>
<feature type="region of interest" description="Disordered" evidence="1">
    <location>
        <begin position="93"/>
        <end position="114"/>
    </location>
</feature>
<evidence type="ECO:0000256" key="2">
    <source>
        <dbReference type="SAM" id="Phobius"/>
    </source>
</evidence>
<dbReference type="Proteomes" id="UP001362999">
    <property type="component" value="Unassembled WGS sequence"/>
</dbReference>
<protein>
    <submittedName>
        <fullName evidence="3">Uncharacterized protein</fullName>
    </submittedName>
</protein>
<organism evidence="3 4">
    <name type="scientific">Favolaschia claudopus</name>
    <dbReference type="NCBI Taxonomy" id="2862362"/>
    <lineage>
        <taxon>Eukaryota</taxon>
        <taxon>Fungi</taxon>
        <taxon>Dikarya</taxon>
        <taxon>Basidiomycota</taxon>
        <taxon>Agaricomycotina</taxon>
        <taxon>Agaricomycetes</taxon>
        <taxon>Agaricomycetidae</taxon>
        <taxon>Agaricales</taxon>
        <taxon>Marasmiineae</taxon>
        <taxon>Mycenaceae</taxon>
        <taxon>Favolaschia</taxon>
    </lineage>
</organism>
<reference evidence="3 4" key="1">
    <citation type="journal article" date="2024" name="J Genomics">
        <title>Draft genome sequencing and assembly of Favolaschia claudopus CIRM-BRFM 2984 isolated from oak limbs.</title>
        <authorList>
            <person name="Navarro D."/>
            <person name="Drula E."/>
            <person name="Chaduli D."/>
            <person name="Cazenave R."/>
            <person name="Ahrendt S."/>
            <person name="Wang J."/>
            <person name="Lipzen A."/>
            <person name="Daum C."/>
            <person name="Barry K."/>
            <person name="Grigoriev I.V."/>
            <person name="Favel A."/>
            <person name="Rosso M.N."/>
            <person name="Martin F."/>
        </authorList>
    </citation>
    <scope>NUCLEOTIDE SEQUENCE [LARGE SCALE GENOMIC DNA]</scope>
    <source>
        <strain evidence="3 4">CIRM-BRFM 2984</strain>
    </source>
</reference>
<evidence type="ECO:0000256" key="1">
    <source>
        <dbReference type="SAM" id="MobiDB-lite"/>
    </source>
</evidence>
<comment type="caution">
    <text evidence="3">The sequence shown here is derived from an EMBL/GenBank/DDBJ whole genome shotgun (WGS) entry which is preliminary data.</text>
</comment>
<sequence>MHRNTSSWSKLTESSDPSLQAFIVDGTQSRLASLAAPANYDPKTSTYSEPRLSPRRSSPIIDWGLSENLALEPSLDAPAVAVIAQELLDYVNTEVNSGDEDEERSDGEEEMGEVEEPMVSVFSQRQLDLFIWLLKVSNVDDVPSVKSMQELNAVLHNICGTESIAYDGALAICPNYCTEDSGKVLEEARQCKRWLEELPAEKTTPMARFGNQDYCIHEPAMLRDGTCLKASVAGKRREGAQQARISFSGITNFLFVIVIIFRIPCNSDDGQFWRVVEQETEVSEHEFMKNLPDLRTDFHLYGWPDPSKIHGATKYLIHASETHGGYALKDLASWLSQSGSIVTTRPEICQRNGMSIFLFTPAGLSREQAAKEFNIHFLCTSNIAPVYLISLTVAGIASRMDLGLGLACWVKESDALEGEADKPQASESHAGLDDVPADSESEGEAPPSSPAGQAESDAESDTSQTKKKRGKRVKETLEQMVDRVKSFMKTVLRQYSEPPFPDWWGTGLRDKLSWTSL</sequence>